<accession>A0A3C1KNZ5</accession>
<organism evidence="1 2">
    <name type="scientific">Haliea salexigens</name>
    <dbReference type="NCBI Taxonomy" id="287487"/>
    <lineage>
        <taxon>Bacteria</taxon>
        <taxon>Pseudomonadati</taxon>
        <taxon>Pseudomonadota</taxon>
        <taxon>Gammaproteobacteria</taxon>
        <taxon>Cellvibrionales</taxon>
        <taxon>Halieaceae</taxon>
        <taxon>Haliea</taxon>
    </lineage>
</organism>
<evidence type="ECO:0000313" key="1">
    <source>
        <dbReference type="EMBL" id="HAN28074.1"/>
    </source>
</evidence>
<feature type="non-terminal residue" evidence="1">
    <location>
        <position position="1"/>
    </location>
</feature>
<dbReference type="STRING" id="1121937.GCA_000423125_01953"/>
<dbReference type="Gene3D" id="1.25.40.10">
    <property type="entry name" value="Tetratricopeptide repeat domain"/>
    <property type="match status" value="1"/>
</dbReference>
<name>A0A3C1KNZ5_9GAMM</name>
<dbReference type="AlphaFoldDB" id="A0A3C1KNZ5"/>
<dbReference type="CDD" id="cd02549">
    <property type="entry name" value="Peptidase_C39A"/>
    <property type="match status" value="1"/>
</dbReference>
<dbReference type="NCBIfam" id="NF033920">
    <property type="entry name" value="C39_PA2778_fam"/>
    <property type="match status" value="1"/>
</dbReference>
<dbReference type="EMBL" id="DMND01000136">
    <property type="protein sequence ID" value="HAN28074.1"/>
    <property type="molecule type" value="Genomic_DNA"/>
</dbReference>
<reference evidence="1 2" key="1">
    <citation type="journal article" date="2018" name="Nat. Biotechnol.">
        <title>A standardized bacterial taxonomy based on genome phylogeny substantially revises the tree of life.</title>
        <authorList>
            <person name="Parks D.H."/>
            <person name="Chuvochina M."/>
            <person name="Waite D.W."/>
            <person name="Rinke C."/>
            <person name="Skarshewski A."/>
            <person name="Chaumeil P.A."/>
            <person name="Hugenholtz P."/>
        </authorList>
    </citation>
    <scope>NUCLEOTIDE SEQUENCE [LARGE SCALE GENOMIC DNA]</scope>
    <source>
        <strain evidence="1">UBA9158</strain>
    </source>
</reference>
<evidence type="ECO:0000313" key="2">
    <source>
        <dbReference type="Proteomes" id="UP000259273"/>
    </source>
</evidence>
<dbReference type="InterPro" id="IPR011990">
    <property type="entry name" value="TPR-like_helical_dom_sf"/>
</dbReference>
<dbReference type="InterPro" id="IPR039563">
    <property type="entry name" value="Peptidase_C39_single_dom"/>
</dbReference>
<dbReference type="Proteomes" id="UP000259273">
    <property type="component" value="Unassembled WGS sequence"/>
</dbReference>
<protein>
    <submittedName>
        <fullName evidence="1">Peptidase C39</fullName>
    </submittedName>
</protein>
<gene>
    <name evidence="1" type="ORF">DCP75_10225</name>
</gene>
<proteinExistence type="predicted"/>
<dbReference type="SUPFAM" id="SSF48452">
    <property type="entry name" value="TPR-like"/>
    <property type="match status" value="1"/>
</dbReference>
<sequence>EEYQCGPAALATLLVHSGVDISPQALAPQTYLPGREGTLQVELLAATRRSGRVPFTLQGGPEALFSELEAGNPVLVLQNLGLTSLPRWHYAVVVGYQPENERVLLRSGTEQRRQERWSRFFGSWARADFWGLVIPPPGEIPASSTAASIGPELAQQEAKLPAALAVTAWEAALQRWPHNPDLLFATANARRSVADAEGAAQLYIQVLQQKTSHMPARNNFADLLLHEGCPIAAGAIIAPARSAAPELSAPVREAVTSTAADIAHQRALAANDPAHCRTLTEDIPYP</sequence>
<dbReference type="Gene3D" id="3.90.70.10">
    <property type="entry name" value="Cysteine proteinases"/>
    <property type="match status" value="1"/>
</dbReference>
<comment type="caution">
    <text evidence="1">The sequence shown here is derived from an EMBL/GenBank/DDBJ whole genome shotgun (WGS) entry which is preliminary data.</text>
</comment>